<dbReference type="Gene3D" id="1.20.1500.10">
    <property type="entry name" value="YheA/YmcA-like"/>
    <property type="match status" value="1"/>
</dbReference>
<proteinExistence type="predicted"/>
<protein>
    <submittedName>
        <fullName evidence="1">Uncharacterized protein</fullName>
    </submittedName>
</protein>
<dbReference type="SUPFAM" id="SSF158622">
    <property type="entry name" value="YheA/YmcA-like"/>
    <property type="match status" value="1"/>
</dbReference>
<evidence type="ECO:0000313" key="2">
    <source>
        <dbReference type="Proteomes" id="UP000315753"/>
    </source>
</evidence>
<comment type="caution">
    <text evidence="1">The sequence shown here is derived from an EMBL/GenBank/DDBJ whole genome shotgun (WGS) entry which is preliminary data.</text>
</comment>
<dbReference type="OrthoDB" id="9811402at2"/>
<dbReference type="RefSeq" id="WP_141602327.1">
    <property type="nucleotide sequence ID" value="NZ_JARMSB010000007.1"/>
</dbReference>
<dbReference type="Proteomes" id="UP000315753">
    <property type="component" value="Unassembled WGS sequence"/>
</dbReference>
<dbReference type="EMBL" id="VIGD01000009">
    <property type="protein sequence ID" value="TQE90777.1"/>
    <property type="molecule type" value="Genomic_DNA"/>
</dbReference>
<organism evidence="1 2">
    <name type="scientific">Ureibacillus terrenus</name>
    <dbReference type="NCBI Taxonomy" id="118246"/>
    <lineage>
        <taxon>Bacteria</taxon>
        <taxon>Bacillati</taxon>
        <taxon>Bacillota</taxon>
        <taxon>Bacilli</taxon>
        <taxon>Bacillales</taxon>
        <taxon>Caryophanaceae</taxon>
        <taxon>Ureibacillus</taxon>
    </lineage>
</organism>
<dbReference type="AlphaFoldDB" id="A0A540V228"/>
<name>A0A540V228_9BACL</name>
<dbReference type="InterPro" id="IPR023378">
    <property type="entry name" value="YheA/YmcA-like_dom_sf"/>
</dbReference>
<gene>
    <name evidence="1" type="ORF">FKZ59_08480</name>
</gene>
<dbReference type="Pfam" id="PF06133">
    <property type="entry name" value="Com_YlbF"/>
    <property type="match status" value="1"/>
</dbReference>
<keyword evidence="2" id="KW-1185">Reference proteome</keyword>
<dbReference type="InterPro" id="IPR010368">
    <property type="entry name" value="Com_YlbF"/>
</dbReference>
<accession>A0A540V228</accession>
<reference evidence="1 2" key="1">
    <citation type="submission" date="2019-06" db="EMBL/GenBank/DDBJ databases">
        <title>Genome sequence of Ureibacillus terrenus.</title>
        <authorList>
            <person name="Maclea K.S."/>
            <person name="Simoes M."/>
        </authorList>
    </citation>
    <scope>NUCLEOTIDE SEQUENCE [LARGE SCALE GENOMIC DNA]</scope>
    <source>
        <strain evidence="1 2">ATCC BAA-384</strain>
    </source>
</reference>
<sequence length="114" mass="13157">MSNFMNAIQSLETSISQTEEFQKLKGAVEIVRNDEQARTIFTQFRDAQLLLQQKQMQGEELQEDEFIHLQKTAQLAQQNPKIMAMLEAEMALSRLIDEVNRSLIKPIQSLYDGL</sequence>
<evidence type="ECO:0000313" key="1">
    <source>
        <dbReference type="EMBL" id="TQE90777.1"/>
    </source>
</evidence>